<dbReference type="AlphaFoldDB" id="A0AAE2C5B5"/>
<keyword evidence="2" id="KW-1185">Reference proteome</keyword>
<reference evidence="1" key="2">
    <citation type="journal article" date="2024" name="Plant">
        <title>Genomic evolution and insights into agronomic trait innovations of Sesamum species.</title>
        <authorList>
            <person name="Miao H."/>
            <person name="Wang L."/>
            <person name="Qu L."/>
            <person name="Liu H."/>
            <person name="Sun Y."/>
            <person name="Le M."/>
            <person name="Wang Q."/>
            <person name="Wei S."/>
            <person name="Zheng Y."/>
            <person name="Lin W."/>
            <person name="Duan Y."/>
            <person name="Cao H."/>
            <person name="Xiong S."/>
            <person name="Wang X."/>
            <person name="Wei L."/>
            <person name="Li C."/>
            <person name="Ma Q."/>
            <person name="Ju M."/>
            <person name="Zhao R."/>
            <person name="Li G."/>
            <person name="Mu C."/>
            <person name="Tian Q."/>
            <person name="Mei H."/>
            <person name="Zhang T."/>
            <person name="Gao T."/>
            <person name="Zhang H."/>
        </authorList>
    </citation>
    <scope>NUCLEOTIDE SEQUENCE</scope>
    <source>
        <strain evidence="1">K16</strain>
    </source>
</reference>
<evidence type="ECO:0000313" key="2">
    <source>
        <dbReference type="Proteomes" id="UP001289374"/>
    </source>
</evidence>
<dbReference type="Gene3D" id="3.10.10.10">
    <property type="entry name" value="HIV Type 1 Reverse Transcriptase, subunit A, domain 1"/>
    <property type="match status" value="1"/>
</dbReference>
<dbReference type="PANTHER" id="PTHR15503:SF45">
    <property type="entry name" value="RNA-DIRECTED DNA POLYMERASE HOMOLOG"/>
    <property type="match status" value="1"/>
</dbReference>
<dbReference type="EMBL" id="JACGWL010000001">
    <property type="protein sequence ID" value="KAK4409594.1"/>
    <property type="molecule type" value="Genomic_DNA"/>
</dbReference>
<evidence type="ECO:0008006" key="3">
    <source>
        <dbReference type="Google" id="ProtNLM"/>
    </source>
</evidence>
<dbReference type="PANTHER" id="PTHR15503">
    <property type="entry name" value="LDOC1 RELATED"/>
    <property type="match status" value="1"/>
</dbReference>
<evidence type="ECO:0000313" key="1">
    <source>
        <dbReference type="EMBL" id="KAK4409594.1"/>
    </source>
</evidence>
<comment type="caution">
    <text evidence="1">The sequence shown here is derived from an EMBL/GenBank/DDBJ whole genome shotgun (WGS) entry which is preliminary data.</text>
</comment>
<proteinExistence type="predicted"/>
<dbReference type="SUPFAM" id="SSF56672">
    <property type="entry name" value="DNA/RNA polymerases"/>
    <property type="match status" value="1"/>
</dbReference>
<dbReference type="InterPro" id="IPR032567">
    <property type="entry name" value="RTL1-rel"/>
</dbReference>
<reference evidence="1" key="1">
    <citation type="submission" date="2020-06" db="EMBL/GenBank/DDBJ databases">
        <authorList>
            <person name="Li T."/>
            <person name="Hu X."/>
            <person name="Zhang T."/>
            <person name="Song X."/>
            <person name="Zhang H."/>
            <person name="Dai N."/>
            <person name="Sheng W."/>
            <person name="Hou X."/>
            <person name="Wei L."/>
        </authorList>
    </citation>
    <scope>NUCLEOTIDE SEQUENCE</scope>
    <source>
        <strain evidence="1">K16</strain>
        <tissue evidence="1">Leaf</tissue>
    </source>
</reference>
<dbReference type="InterPro" id="IPR043502">
    <property type="entry name" value="DNA/RNA_pol_sf"/>
</dbReference>
<accession>A0AAE2C5B5</accession>
<dbReference type="Proteomes" id="UP001289374">
    <property type="component" value="Unassembled WGS sequence"/>
</dbReference>
<protein>
    <recommendedName>
        <fullName evidence="3">RNA-directed DNA polymerase (Reverse transcriptase)</fullName>
    </recommendedName>
</protein>
<name>A0AAE2C5B5_9LAMI</name>
<organism evidence="1 2">
    <name type="scientific">Sesamum angolense</name>
    <dbReference type="NCBI Taxonomy" id="2727404"/>
    <lineage>
        <taxon>Eukaryota</taxon>
        <taxon>Viridiplantae</taxon>
        <taxon>Streptophyta</taxon>
        <taxon>Embryophyta</taxon>
        <taxon>Tracheophyta</taxon>
        <taxon>Spermatophyta</taxon>
        <taxon>Magnoliopsida</taxon>
        <taxon>eudicotyledons</taxon>
        <taxon>Gunneridae</taxon>
        <taxon>Pentapetalae</taxon>
        <taxon>asterids</taxon>
        <taxon>lamiids</taxon>
        <taxon>Lamiales</taxon>
        <taxon>Pedaliaceae</taxon>
        <taxon>Sesamum</taxon>
    </lineage>
</organism>
<sequence length="186" mass="20829">MFVDVKIHGKPIRAMIDTGVERLGLMLEKGVGRVKAIDSGAQPIAGVAKSVLIKVEIEHASGPIPGVIKKLLKEFEDMMPDELPRKLPLKRAVDHKIELVLGTKPPAMAPYRMSQPELVELRKQLKEMLESSIIKPAKSSYGTSVLFQKKADGSLRMCYDYRVLNKITMKNKYPIPLVADYFDRLS</sequence>
<gene>
    <name evidence="1" type="ORF">Sango_0032400</name>
</gene>